<dbReference type="PANTHER" id="PTHR30572">
    <property type="entry name" value="MEMBRANE COMPONENT OF TRANSPORTER-RELATED"/>
    <property type="match status" value="1"/>
</dbReference>
<keyword evidence="2" id="KW-1003">Cell membrane</keyword>
<dbReference type="InterPro" id="IPR003838">
    <property type="entry name" value="ABC3_permease_C"/>
</dbReference>
<proteinExistence type="predicted"/>
<evidence type="ECO:0000256" key="4">
    <source>
        <dbReference type="ARBA" id="ARBA00022989"/>
    </source>
</evidence>
<dbReference type="InterPro" id="IPR025857">
    <property type="entry name" value="MacB_PCD"/>
</dbReference>
<feature type="domain" description="ABC3 transporter permease C-terminal" evidence="7">
    <location>
        <begin position="696"/>
        <end position="807"/>
    </location>
</feature>
<accession>A0ABT3RLC4</accession>
<sequence length="814" mass="91402">MWINYFKIALRNLLAKKQYTIINLVGLSVGLGISMIILFFIVQEHSYDKFNSNYDRIAKVMMHEVVDDEENYSTSTPPVLMPTIKEEFPQVVASTRFINTLNMTRVAGGKSINQLTHLVSSDFFQIFDFEFVGGTPENALSSYSNVIITESIAKKYFGSTDVIGRPMEIQVGPEYEEYLVSGVVKDPGYNSSIQFEVILHDEQFKQVFGKDGLEGWFNVFGETFILLEKDVPFKEVESILPKMVKKALGEEYVEGTYWFSLLPLSDLHVNGEDPAGMSITTDPQLLRILGGIAILILVIACINFTTMAIGRSITRSKEVGVRKTMGARYNQLFIQFMVEAFLITLFSALVGIVLAKLILPVFNNLFDKNVILLFESKYIFILLGLIVVITFAAGVYPAIFLSSLKPVRVLKSHLTLSFGKQNLRKGLLAFQFFISIFLITCTLIMYRQIEQIRNFDLGFDKEAIIQIQVSPKPSPDLVPYVNNGFKKTVPFLNALNNNSFIEKSATTLATYGNNTWWAGGFPLADGSMFRFRMNIVSPDYAETIGLEFSDGRNFSDNPADSSAMIINEKMAELLGMKNPINEQLPSVEKFDPHKIIGVVKNFHHASLYDDIEPIVLVLNPDLIFSGLAHLNIPGGLTPTVIAKINAEDFGDKIEEIEEIYTSIYPGEPFEFRFLDETIQRQYEEDEKLSKMVTAGAIISIIIAAMGLYALVSLAINSRTKEIGIRKVMGADTLSLSGMFNMEFIKVTIIGIIIALPVSLLFMQKWLSSFVYQEVNWLWIMVIAILIGLVFTLSIVTVNTLKAVWVNPVETLKDE</sequence>
<evidence type="ECO:0000313" key="10">
    <source>
        <dbReference type="Proteomes" id="UP001209885"/>
    </source>
</evidence>
<dbReference type="EMBL" id="JAPFQN010000002">
    <property type="protein sequence ID" value="MCX2742619.1"/>
    <property type="molecule type" value="Genomic_DNA"/>
</dbReference>
<dbReference type="PANTHER" id="PTHR30572:SF18">
    <property type="entry name" value="ABC-TYPE MACROLIDE FAMILY EXPORT SYSTEM PERMEASE COMPONENT 2"/>
    <property type="match status" value="1"/>
</dbReference>
<evidence type="ECO:0000259" key="8">
    <source>
        <dbReference type="Pfam" id="PF12704"/>
    </source>
</evidence>
<evidence type="ECO:0000256" key="5">
    <source>
        <dbReference type="ARBA" id="ARBA00023136"/>
    </source>
</evidence>
<dbReference type="Pfam" id="PF02687">
    <property type="entry name" value="FtsX"/>
    <property type="match status" value="2"/>
</dbReference>
<feature type="transmembrane region" description="Helical" evidence="6">
    <location>
        <begin position="21"/>
        <end position="42"/>
    </location>
</feature>
<dbReference type="InterPro" id="IPR050250">
    <property type="entry name" value="Macrolide_Exporter_MacB"/>
</dbReference>
<evidence type="ECO:0000256" key="2">
    <source>
        <dbReference type="ARBA" id="ARBA00022475"/>
    </source>
</evidence>
<feature type="transmembrane region" description="Helical" evidence="6">
    <location>
        <begin position="775"/>
        <end position="797"/>
    </location>
</feature>
<feature type="domain" description="ABC3 transporter permease C-terminal" evidence="7">
    <location>
        <begin position="292"/>
        <end position="405"/>
    </location>
</feature>
<dbReference type="RefSeq" id="WP_266054902.1">
    <property type="nucleotide sequence ID" value="NZ_JAPFQN010000002.1"/>
</dbReference>
<feature type="transmembrane region" description="Helical" evidence="6">
    <location>
        <begin position="288"/>
        <end position="311"/>
    </location>
</feature>
<feature type="domain" description="MacB-like periplasmic core" evidence="8">
    <location>
        <begin position="20"/>
        <end position="208"/>
    </location>
</feature>
<feature type="domain" description="MacB-like periplasmic core" evidence="8">
    <location>
        <begin position="438"/>
        <end position="602"/>
    </location>
</feature>
<comment type="subcellular location">
    <subcellularLocation>
        <location evidence="1">Cell membrane</location>
        <topology evidence="1">Multi-pass membrane protein</topology>
    </subcellularLocation>
</comment>
<reference evidence="9 10" key="1">
    <citation type="submission" date="2022-11" db="EMBL/GenBank/DDBJ databases">
        <title>The characterization of three novel Bacteroidetes species and genomic analysis of their roles in tidal elemental geochemical cycles.</title>
        <authorList>
            <person name="Ma K."/>
        </authorList>
    </citation>
    <scope>NUCLEOTIDE SEQUENCE [LARGE SCALE GENOMIC DNA]</scope>
    <source>
        <strain evidence="9 10">M17</strain>
    </source>
</reference>
<dbReference type="Proteomes" id="UP001209885">
    <property type="component" value="Unassembled WGS sequence"/>
</dbReference>
<evidence type="ECO:0000256" key="3">
    <source>
        <dbReference type="ARBA" id="ARBA00022692"/>
    </source>
</evidence>
<evidence type="ECO:0000259" key="7">
    <source>
        <dbReference type="Pfam" id="PF02687"/>
    </source>
</evidence>
<keyword evidence="5 6" id="KW-0472">Membrane</keyword>
<feature type="transmembrane region" description="Helical" evidence="6">
    <location>
        <begin position="425"/>
        <end position="446"/>
    </location>
</feature>
<protein>
    <submittedName>
        <fullName evidence="9">ABC transporter permease</fullName>
    </submittedName>
</protein>
<gene>
    <name evidence="9" type="ORF">OO013_02015</name>
</gene>
<feature type="transmembrane region" description="Helical" evidence="6">
    <location>
        <begin position="378"/>
        <end position="404"/>
    </location>
</feature>
<evidence type="ECO:0000256" key="1">
    <source>
        <dbReference type="ARBA" id="ARBA00004651"/>
    </source>
</evidence>
<keyword evidence="4 6" id="KW-1133">Transmembrane helix</keyword>
<name>A0ABT3RLC4_9BACT</name>
<dbReference type="Pfam" id="PF12704">
    <property type="entry name" value="MacB_PCD"/>
    <property type="match status" value="2"/>
</dbReference>
<evidence type="ECO:0000313" key="9">
    <source>
        <dbReference type="EMBL" id="MCX2742619.1"/>
    </source>
</evidence>
<organism evidence="9 10">
    <name type="scientific">Mangrovivirga halotolerans</name>
    <dbReference type="NCBI Taxonomy" id="2993936"/>
    <lineage>
        <taxon>Bacteria</taxon>
        <taxon>Pseudomonadati</taxon>
        <taxon>Bacteroidota</taxon>
        <taxon>Cytophagia</taxon>
        <taxon>Cytophagales</taxon>
        <taxon>Mangrovivirgaceae</taxon>
        <taxon>Mangrovivirga</taxon>
    </lineage>
</organism>
<keyword evidence="3 6" id="KW-0812">Transmembrane</keyword>
<keyword evidence="10" id="KW-1185">Reference proteome</keyword>
<comment type="caution">
    <text evidence="9">The sequence shown here is derived from an EMBL/GenBank/DDBJ whole genome shotgun (WGS) entry which is preliminary data.</text>
</comment>
<evidence type="ECO:0000256" key="6">
    <source>
        <dbReference type="SAM" id="Phobius"/>
    </source>
</evidence>
<feature type="transmembrane region" description="Helical" evidence="6">
    <location>
        <begin position="743"/>
        <end position="763"/>
    </location>
</feature>
<feature type="transmembrane region" description="Helical" evidence="6">
    <location>
        <begin position="691"/>
        <end position="715"/>
    </location>
</feature>
<feature type="transmembrane region" description="Helical" evidence="6">
    <location>
        <begin position="332"/>
        <end position="358"/>
    </location>
</feature>